<gene>
    <name evidence="3" type="ORF">ACFSW8_07975</name>
</gene>
<protein>
    <submittedName>
        <fullName evidence="3">PEP-CTERM sorting domain-containing protein</fullName>
    </submittedName>
</protein>
<evidence type="ECO:0000313" key="4">
    <source>
        <dbReference type="Proteomes" id="UP001597389"/>
    </source>
</evidence>
<reference evidence="4" key="1">
    <citation type="journal article" date="2019" name="Int. J. Syst. Evol. Microbiol.">
        <title>The Global Catalogue of Microorganisms (GCM) 10K type strain sequencing project: providing services to taxonomists for standard genome sequencing and annotation.</title>
        <authorList>
            <consortium name="The Broad Institute Genomics Platform"/>
            <consortium name="The Broad Institute Genome Sequencing Center for Infectious Disease"/>
            <person name="Wu L."/>
            <person name="Ma J."/>
        </authorList>
    </citation>
    <scope>NUCLEOTIDE SEQUENCE [LARGE SCALE GENOMIC DNA]</scope>
    <source>
        <strain evidence="4">CCUG 57942</strain>
    </source>
</reference>
<feature type="domain" description="Ice-binding protein C-terminal" evidence="2">
    <location>
        <begin position="209"/>
        <end position="231"/>
    </location>
</feature>
<keyword evidence="1" id="KW-0732">Signal</keyword>
<comment type="caution">
    <text evidence="3">The sequence shown here is derived from an EMBL/GenBank/DDBJ whole genome shotgun (WGS) entry which is preliminary data.</text>
</comment>
<name>A0ABW4ZAB1_9BACT</name>
<feature type="chain" id="PRO_5046676246" evidence="1">
    <location>
        <begin position="20"/>
        <end position="232"/>
    </location>
</feature>
<sequence length="232" mass="23800">MKKTIMLAASAALLGSVQAATISVNFTEDAGRANQQLGAADLAGRTGYEQTNWNNVASNVAGPSLDLIDSTGATTTADVSWATTNVWGDGTANTDADAGVGNARIARGYKDDVGDGADFTVTNIGYATYTAVLYFSTDAGGGTYGNFTVNGVGPQTSTGTKEQYGTNPIWDDTNSLVITGLTGDLVVDGTRDGANRATIAGFQIIDTTAIPEPTSTALLGLGGMALILRRRK</sequence>
<evidence type="ECO:0000259" key="2">
    <source>
        <dbReference type="Pfam" id="PF07589"/>
    </source>
</evidence>
<proteinExistence type="predicted"/>
<dbReference type="Proteomes" id="UP001597389">
    <property type="component" value="Unassembled WGS sequence"/>
</dbReference>
<keyword evidence="4" id="KW-1185">Reference proteome</keyword>
<evidence type="ECO:0000256" key="1">
    <source>
        <dbReference type="SAM" id="SignalP"/>
    </source>
</evidence>
<dbReference type="InterPro" id="IPR013424">
    <property type="entry name" value="Ice-binding_C"/>
</dbReference>
<dbReference type="RefSeq" id="WP_377177905.1">
    <property type="nucleotide sequence ID" value="NZ_JBHUJB010000034.1"/>
</dbReference>
<dbReference type="EMBL" id="JBHUJB010000034">
    <property type="protein sequence ID" value="MFD2158829.1"/>
    <property type="molecule type" value="Genomic_DNA"/>
</dbReference>
<accession>A0ABW4ZAB1</accession>
<dbReference type="NCBIfam" id="TIGR02595">
    <property type="entry name" value="PEP_CTERM"/>
    <property type="match status" value="1"/>
</dbReference>
<dbReference type="Pfam" id="PF07589">
    <property type="entry name" value="PEP-CTERM"/>
    <property type="match status" value="1"/>
</dbReference>
<feature type="signal peptide" evidence="1">
    <location>
        <begin position="1"/>
        <end position="19"/>
    </location>
</feature>
<evidence type="ECO:0000313" key="3">
    <source>
        <dbReference type="EMBL" id="MFD2158829.1"/>
    </source>
</evidence>
<organism evidence="3 4">
    <name type="scientific">Rubritalea tangerina</name>
    <dbReference type="NCBI Taxonomy" id="430798"/>
    <lineage>
        <taxon>Bacteria</taxon>
        <taxon>Pseudomonadati</taxon>
        <taxon>Verrucomicrobiota</taxon>
        <taxon>Verrucomicrobiia</taxon>
        <taxon>Verrucomicrobiales</taxon>
        <taxon>Rubritaleaceae</taxon>
        <taxon>Rubritalea</taxon>
    </lineage>
</organism>